<dbReference type="GO" id="GO:0044780">
    <property type="term" value="P:bacterial-type flagellum assembly"/>
    <property type="evidence" value="ECO:0007669"/>
    <property type="project" value="InterPro"/>
</dbReference>
<dbReference type="Gene3D" id="1.10.530.10">
    <property type="match status" value="1"/>
</dbReference>
<keyword evidence="13" id="KW-0969">Cilium</keyword>
<comment type="function">
    <text evidence="1">Flagellum-specific muramidase which hydrolyzes the peptidoglycan layer to assemble the rod structure in the periplasmic space.</text>
</comment>
<sequence length="384" mass="41663">MNLHSSSVADSGAYTDLNRLHQLKVGEGRDSEANIRKVAQEFESLFLSEMMKAMRAAGDVLADDNFMNSNESKTYRDMYDQQLSLTLSQGKGMGMADVLTRQLSQAPKPSTANPFTQEIVSPAAAPATQAVPAKVNVALDRQRDDTALLNQRRLALPVTAAGRALAGLGTAAQGSFANNLGQQSAREAQNFQVAKSYPAAEKNTLATANAVDINRKQFASPEEFVATMLPMAEQAAKKLGVDPRYLVAQAALETGWGKSIIRGSEGGSSHNLFGIKAHGWGGGSTQVTTSEYVQGVKVKEKADFRSYASFEQSFNDYVDFLQSNGRYRQALQATANPERFVSELQQAGYATDPQYARKISQIAQKVQTYQQVASVEQSRTNVRA</sequence>
<evidence type="ECO:0000256" key="10">
    <source>
        <dbReference type="ARBA" id="ARBA00023316"/>
    </source>
</evidence>
<evidence type="ECO:0000256" key="8">
    <source>
        <dbReference type="ARBA" id="ARBA00022801"/>
    </source>
</evidence>
<keyword evidence="14" id="KW-1185">Reference proteome</keyword>
<keyword evidence="6" id="KW-0574">Periplasm</keyword>
<keyword evidence="8 13" id="KW-0378">Hydrolase</keyword>
<accession>A0AAE9VN80</accession>
<dbReference type="Pfam" id="PF10135">
    <property type="entry name" value="Rod-binding"/>
    <property type="match status" value="1"/>
</dbReference>
<comment type="subcellular location">
    <subcellularLocation>
        <location evidence="2">Periplasm</location>
    </subcellularLocation>
</comment>
<dbReference type="KEGG" id="dce:O6P33_10915"/>
<organism evidence="13 14">
    <name type="scientific">Denitrificimonas caeni</name>
    <dbReference type="NCBI Taxonomy" id="521720"/>
    <lineage>
        <taxon>Bacteria</taxon>
        <taxon>Pseudomonadati</taxon>
        <taxon>Pseudomonadota</taxon>
        <taxon>Gammaproteobacteria</taxon>
        <taxon>Pseudomonadales</taxon>
        <taxon>Pseudomonadaceae</taxon>
        <taxon>Denitrificimonas</taxon>
    </lineage>
</organism>
<dbReference type="NCBIfam" id="TIGR02541">
    <property type="entry name" value="flagell_FlgJ"/>
    <property type="match status" value="1"/>
</dbReference>
<keyword evidence="7" id="KW-1005">Bacterial flagellum biogenesis</keyword>
<evidence type="ECO:0000256" key="7">
    <source>
        <dbReference type="ARBA" id="ARBA00022795"/>
    </source>
</evidence>
<dbReference type="GO" id="GO:0004040">
    <property type="term" value="F:amidase activity"/>
    <property type="evidence" value="ECO:0007669"/>
    <property type="project" value="InterPro"/>
</dbReference>
<name>A0AAE9VN80_9GAMM</name>
<evidence type="ECO:0000256" key="11">
    <source>
        <dbReference type="ARBA" id="ARBA00030835"/>
    </source>
</evidence>
<dbReference type="Gene3D" id="2.10.70.40">
    <property type="entry name" value="peptidoglycan hydrolase"/>
    <property type="match status" value="1"/>
</dbReference>
<dbReference type="GO" id="GO:0071973">
    <property type="term" value="P:bacterial-type flagellum-dependent cell motility"/>
    <property type="evidence" value="ECO:0007669"/>
    <property type="project" value="TreeGrafter"/>
</dbReference>
<evidence type="ECO:0000256" key="6">
    <source>
        <dbReference type="ARBA" id="ARBA00022764"/>
    </source>
</evidence>
<dbReference type="AlphaFoldDB" id="A0AAE9VN80"/>
<dbReference type="InterPro" id="IPR023346">
    <property type="entry name" value="Lysozyme-like_dom_sf"/>
</dbReference>
<dbReference type="PANTHER" id="PTHR33308:SF9">
    <property type="entry name" value="PEPTIDOGLYCAN HYDROLASE FLGJ"/>
    <property type="match status" value="1"/>
</dbReference>
<dbReference type="InterPro" id="IPR019301">
    <property type="entry name" value="Flagellar_prot_FlgJ_N"/>
</dbReference>
<evidence type="ECO:0000256" key="2">
    <source>
        <dbReference type="ARBA" id="ARBA00004418"/>
    </source>
</evidence>
<dbReference type="Pfam" id="PF01832">
    <property type="entry name" value="Glucosaminidase"/>
    <property type="match status" value="1"/>
</dbReference>
<evidence type="ECO:0000259" key="12">
    <source>
        <dbReference type="SMART" id="SM00047"/>
    </source>
</evidence>
<dbReference type="InterPro" id="IPR051056">
    <property type="entry name" value="Glycosyl_Hydrolase_73"/>
</dbReference>
<evidence type="ECO:0000256" key="4">
    <source>
        <dbReference type="ARBA" id="ARBA00007974"/>
    </source>
</evidence>
<dbReference type="GO" id="GO:0016798">
    <property type="term" value="F:hydrolase activity, acting on glycosyl bonds"/>
    <property type="evidence" value="ECO:0007669"/>
    <property type="project" value="UniProtKB-KW"/>
</dbReference>
<evidence type="ECO:0000313" key="13">
    <source>
        <dbReference type="EMBL" id="WBE24862.1"/>
    </source>
</evidence>
<gene>
    <name evidence="13" type="primary">flgJ</name>
    <name evidence="13" type="ORF">O6P33_10915</name>
</gene>
<reference evidence="13 14" key="1">
    <citation type="submission" date="2022-12" db="EMBL/GenBank/DDBJ databases">
        <title>Coexistence and Characterization of a Novel Tigecycline Resistance gene tet(X) variant and blaNDM-1 in a Pseudomonas caeni Isolate of Chicken Origin.</title>
        <authorList>
            <person name="Lu X."/>
            <person name="Zhang L."/>
            <person name="Li R."/>
            <person name="Wang Z."/>
        </authorList>
    </citation>
    <scope>NUCLEOTIDE SEQUENCE [LARGE SCALE GENOMIC DNA]</scope>
    <source>
        <strain evidence="13 14">CE14</strain>
    </source>
</reference>
<evidence type="ECO:0000313" key="14">
    <source>
        <dbReference type="Proteomes" id="UP001212189"/>
    </source>
</evidence>
<dbReference type="GO" id="GO:0071555">
    <property type="term" value="P:cell wall organization"/>
    <property type="evidence" value="ECO:0007669"/>
    <property type="project" value="UniProtKB-KW"/>
</dbReference>
<dbReference type="EMBL" id="CP114976">
    <property type="protein sequence ID" value="WBE24862.1"/>
    <property type="molecule type" value="Genomic_DNA"/>
</dbReference>
<dbReference type="RefSeq" id="WP_269817805.1">
    <property type="nucleotide sequence ID" value="NZ_CP114976.1"/>
</dbReference>
<evidence type="ECO:0000256" key="1">
    <source>
        <dbReference type="ARBA" id="ARBA00002954"/>
    </source>
</evidence>
<comment type="similarity">
    <text evidence="3">In the N-terminal section; belongs to the FlgJ family.</text>
</comment>
<dbReference type="InterPro" id="IPR002901">
    <property type="entry name" value="MGlyc_endo_b_GlcNAc-like_dom"/>
</dbReference>
<keyword evidence="9" id="KW-0326">Glycosidase</keyword>
<protein>
    <recommendedName>
        <fullName evidence="5">Peptidoglycan hydrolase FlgJ</fullName>
    </recommendedName>
    <alternativeName>
        <fullName evidence="11">Muramidase FlgJ</fullName>
    </alternativeName>
</protein>
<feature type="domain" description="Mannosyl-glycoprotein endo-beta-N-acetylglucosamidase-like" evidence="12">
    <location>
        <begin position="212"/>
        <end position="370"/>
    </location>
</feature>
<dbReference type="InterPro" id="IPR013377">
    <property type="entry name" value="FlgJ"/>
</dbReference>
<dbReference type="GO" id="GO:0042597">
    <property type="term" value="C:periplasmic space"/>
    <property type="evidence" value="ECO:0007669"/>
    <property type="project" value="UniProtKB-SubCell"/>
</dbReference>
<comment type="similarity">
    <text evidence="4">In the C-terminal section; belongs to the glycosyl hydrolase 73 family.</text>
</comment>
<keyword evidence="10" id="KW-0961">Cell wall biogenesis/degradation</keyword>
<evidence type="ECO:0000256" key="9">
    <source>
        <dbReference type="ARBA" id="ARBA00023295"/>
    </source>
</evidence>
<proteinExistence type="inferred from homology"/>
<dbReference type="Proteomes" id="UP001212189">
    <property type="component" value="Chromosome"/>
</dbReference>
<dbReference type="SUPFAM" id="SSF53955">
    <property type="entry name" value="Lysozyme-like"/>
    <property type="match status" value="1"/>
</dbReference>
<evidence type="ECO:0000256" key="3">
    <source>
        <dbReference type="ARBA" id="ARBA00006880"/>
    </source>
</evidence>
<keyword evidence="13" id="KW-0282">Flagellum</keyword>
<dbReference type="SMART" id="SM00047">
    <property type="entry name" value="LYZ2"/>
    <property type="match status" value="1"/>
</dbReference>
<dbReference type="PANTHER" id="PTHR33308">
    <property type="entry name" value="PEPTIDOGLYCAN HYDROLASE FLGJ"/>
    <property type="match status" value="1"/>
</dbReference>
<keyword evidence="13" id="KW-0966">Cell projection</keyword>
<evidence type="ECO:0000256" key="5">
    <source>
        <dbReference type="ARBA" id="ARBA00013433"/>
    </source>
</evidence>